<protein>
    <submittedName>
        <fullName evidence="1">Uncharacterized protein</fullName>
    </submittedName>
</protein>
<dbReference type="AlphaFoldDB" id="A0A3R9E2P8"/>
<keyword evidence="2" id="KW-1185">Reference proteome</keyword>
<proteinExistence type="predicted"/>
<gene>
    <name evidence="1" type="ORF">EIY87_22245</name>
</gene>
<organism evidence="1 2">
    <name type="scientific">Amycolatopsis eburnea</name>
    <dbReference type="NCBI Taxonomy" id="2267691"/>
    <lineage>
        <taxon>Bacteria</taxon>
        <taxon>Bacillati</taxon>
        <taxon>Actinomycetota</taxon>
        <taxon>Actinomycetes</taxon>
        <taxon>Pseudonocardiales</taxon>
        <taxon>Pseudonocardiaceae</taxon>
        <taxon>Amycolatopsis</taxon>
    </lineage>
</organism>
<evidence type="ECO:0000313" key="2">
    <source>
        <dbReference type="Proteomes" id="UP000267081"/>
    </source>
</evidence>
<dbReference type="Proteomes" id="UP000267081">
    <property type="component" value="Unassembled WGS sequence"/>
</dbReference>
<dbReference type="RefSeq" id="WP_125311273.1">
    <property type="nucleotide sequence ID" value="NZ_RSEC01000048.1"/>
</dbReference>
<reference evidence="1 2" key="1">
    <citation type="submission" date="2018-12" db="EMBL/GenBank/DDBJ databases">
        <title>Amycolatopsis eburnea sp. nov. actinomycete associate with arbuscular mycorrhiza fungal spore.</title>
        <authorList>
            <person name="Lumyong S."/>
            <person name="Chaiya L."/>
        </authorList>
    </citation>
    <scope>NUCLEOTIDE SEQUENCE [LARGE SCALE GENOMIC DNA]</scope>
    <source>
        <strain evidence="1 2">GLM-1</strain>
    </source>
</reference>
<dbReference type="OrthoDB" id="4800194at2"/>
<dbReference type="EMBL" id="RSEC01000048">
    <property type="protein sequence ID" value="RSD16369.1"/>
    <property type="molecule type" value="Genomic_DNA"/>
</dbReference>
<evidence type="ECO:0000313" key="1">
    <source>
        <dbReference type="EMBL" id="RSD16369.1"/>
    </source>
</evidence>
<sequence>MAALCLLPLGGCGDAPAQPGAVAQPVPLHGATVTPPEVDRALHEAEERSVGLCMQKRGFSYQPVPARQLPFTENPYGLLSENEASVDAYGITALALTAAPDDPNLEVLARLESAGRAAWQATLTGTAQHRIVLAAPGAATLTISTDGCAFIGRETLYGQGWEQQQLTLDGLSADIVSTVLADAGFRKGEKAWATCMRRLGEVAESLQQARGLIQEAVTRADDRASLRRVGTDELRIARHDAACQHQANLAEVVRSVQDRVQAQLPESSWRVVGSVIDGRQRALRSGR</sequence>
<name>A0A3R9E2P8_9PSEU</name>
<comment type="caution">
    <text evidence="1">The sequence shown here is derived from an EMBL/GenBank/DDBJ whole genome shotgun (WGS) entry which is preliminary data.</text>
</comment>
<accession>A0A3R9E2P8</accession>